<accession>A0A6L7I0U5</accession>
<feature type="chain" id="PRO_5027109967" evidence="1">
    <location>
        <begin position="20"/>
        <end position="187"/>
    </location>
</feature>
<evidence type="ECO:0000256" key="1">
    <source>
        <dbReference type="SAM" id="SignalP"/>
    </source>
</evidence>
<sequence>MKKILTSVLALMMCNQVLATQVLATERTPQPVPERVYFSGMSNELAADALLVSLINKNYLAKKVGPNKVGVQLGQHQFVLQPSLNPEGIDRILASRFYAVSPQLVGSQELMVLIGTLNHKLNFAKFTLREEGKVIQVQGAATFVDTLELEELRRFLIWIDDALLRVGQAMPNTAEQLIKPIPVMSAN</sequence>
<dbReference type="RefSeq" id="WP_160797691.1">
    <property type="nucleotide sequence ID" value="NZ_WRPA01000014.1"/>
</dbReference>
<comment type="caution">
    <text evidence="2">The sequence shown here is derived from an EMBL/GenBank/DDBJ whole genome shotgun (WGS) entry which is preliminary data.</text>
</comment>
<protein>
    <submittedName>
        <fullName evidence="2">Uncharacterized protein</fullName>
    </submittedName>
</protein>
<gene>
    <name evidence="2" type="ORF">GNT65_15220</name>
</gene>
<dbReference type="AlphaFoldDB" id="A0A6L7I0U5"/>
<reference evidence="2 3" key="1">
    <citation type="submission" date="2019-12" db="EMBL/GenBank/DDBJ databases">
        <title>Shewanella insulae sp. nov., isolated from a tidal flat.</title>
        <authorList>
            <person name="Yoon J.-H."/>
        </authorList>
    </citation>
    <scope>NUCLEOTIDE SEQUENCE [LARGE SCALE GENOMIC DNA]</scope>
    <source>
        <strain evidence="2 3">JBTF-M18</strain>
    </source>
</reference>
<name>A0A6L7I0U5_9GAMM</name>
<evidence type="ECO:0000313" key="3">
    <source>
        <dbReference type="Proteomes" id="UP000474778"/>
    </source>
</evidence>
<proteinExistence type="predicted"/>
<evidence type="ECO:0000313" key="2">
    <source>
        <dbReference type="EMBL" id="MXR70013.1"/>
    </source>
</evidence>
<keyword evidence="3" id="KW-1185">Reference proteome</keyword>
<dbReference type="Proteomes" id="UP000474778">
    <property type="component" value="Unassembled WGS sequence"/>
</dbReference>
<keyword evidence="1" id="KW-0732">Signal</keyword>
<dbReference type="EMBL" id="WRPA01000014">
    <property type="protein sequence ID" value="MXR70013.1"/>
    <property type="molecule type" value="Genomic_DNA"/>
</dbReference>
<feature type="signal peptide" evidence="1">
    <location>
        <begin position="1"/>
        <end position="19"/>
    </location>
</feature>
<organism evidence="2 3">
    <name type="scientific">Shewanella insulae</name>
    <dbReference type="NCBI Taxonomy" id="2681496"/>
    <lineage>
        <taxon>Bacteria</taxon>
        <taxon>Pseudomonadati</taxon>
        <taxon>Pseudomonadota</taxon>
        <taxon>Gammaproteobacteria</taxon>
        <taxon>Alteromonadales</taxon>
        <taxon>Shewanellaceae</taxon>
        <taxon>Shewanella</taxon>
    </lineage>
</organism>